<dbReference type="EMBL" id="KZ506156">
    <property type="protein sequence ID" value="PKU41159.1"/>
    <property type="molecule type" value="Genomic_DNA"/>
</dbReference>
<dbReference type="PANTHER" id="PTHR15111">
    <property type="entry name" value="RNA POLYMERASE II SUBUNIT 5-MEDIATING PROTEIN NNX3"/>
    <property type="match status" value="1"/>
</dbReference>
<evidence type="ECO:0000256" key="1">
    <source>
        <dbReference type="SAM" id="MobiDB-lite"/>
    </source>
</evidence>
<protein>
    <submittedName>
        <fullName evidence="2">Unconventional prefoldin rpb5 interactor 1</fullName>
    </submittedName>
</protein>
<dbReference type="GO" id="GO:0003714">
    <property type="term" value="F:transcription corepressor activity"/>
    <property type="evidence" value="ECO:0007669"/>
    <property type="project" value="TreeGrafter"/>
</dbReference>
<reference evidence="3" key="1">
    <citation type="submission" date="2017-11" db="EMBL/GenBank/DDBJ databases">
        <authorList>
            <person name="Lima N.C."/>
            <person name="Parody-Merino A.M."/>
            <person name="Battley P.F."/>
            <person name="Fidler A.E."/>
            <person name="Prosdocimi F."/>
        </authorList>
    </citation>
    <scope>NUCLEOTIDE SEQUENCE [LARGE SCALE GENOMIC DNA]</scope>
</reference>
<sequence length="75" mass="8383">MLGLEDCIKYKTKAFSGTVIEKEPLSPSLIPHPVIAHPILPTILERKSEEVSSEASEETTKRISKFKASRMQQSN</sequence>
<keyword evidence="3" id="KW-1185">Reference proteome</keyword>
<dbReference type="GO" id="GO:0000122">
    <property type="term" value="P:negative regulation of transcription by RNA polymerase II"/>
    <property type="evidence" value="ECO:0007669"/>
    <property type="project" value="TreeGrafter"/>
</dbReference>
<organism evidence="2 3">
    <name type="scientific">Limosa lapponica baueri</name>
    <dbReference type="NCBI Taxonomy" id="1758121"/>
    <lineage>
        <taxon>Eukaryota</taxon>
        <taxon>Metazoa</taxon>
        <taxon>Chordata</taxon>
        <taxon>Craniata</taxon>
        <taxon>Vertebrata</taxon>
        <taxon>Euteleostomi</taxon>
        <taxon>Archelosauria</taxon>
        <taxon>Archosauria</taxon>
        <taxon>Dinosauria</taxon>
        <taxon>Saurischia</taxon>
        <taxon>Theropoda</taxon>
        <taxon>Coelurosauria</taxon>
        <taxon>Aves</taxon>
        <taxon>Neognathae</taxon>
        <taxon>Neoaves</taxon>
        <taxon>Charadriiformes</taxon>
        <taxon>Scolopacidae</taxon>
        <taxon>Limosa</taxon>
    </lineage>
</organism>
<dbReference type="OrthoDB" id="21413at2759"/>
<dbReference type="AlphaFoldDB" id="A0A2I0U559"/>
<reference evidence="3" key="2">
    <citation type="submission" date="2017-12" db="EMBL/GenBank/DDBJ databases">
        <title>Genome sequence of the Bar-tailed Godwit (Limosa lapponica baueri).</title>
        <authorList>
            <person name="Lima N.C.B."/>
            <person name="Parody-Merino A.M."/>
            <person name="Battley P.F."/>
            <person name="Fidler A.E."/>
            <person name="Prosdocimi F."/>
        </authorList>
    </citation>
    <scope>NUCLEOTIDE SEQUENCE [LARGE SCALE GENOMIC DNA]</scope>
</reference>
<dbReference type="GO" id="GO:0003682">
    <property type="term" value="F:chromatin binding"/>
    <property type="evidence" value="ECO:0007669"/>
    <property type="project" value="TreeGrafter"/>
</dbReference>
<dbReference type="GO" id="GO:0019212">
    <property type="term" value="F:phosphatase inhibitor activity"/>
    <property type="evidence" value="ECO:0007669"/>
    <property type="project" value="TreeGrafter"/>
</dbReference>
<evidence type="ECO:0000313" key="3">
    <source>
        <dbReference type="Proteomes" id="UP000233556"/>
    </source>
</evidence>
<accession>A0A2I0U559</accession>
<feature type="region of interest" description="Disordered" evidence="1">
    <location>
        <begin position="47"/>
        <end position="75"/>
    </location>
</feature>
<gene>
    <name evidence="2" type="ORF">llap_8538</name>
</gene>
<proteinExistence type="predicted"/>
<dbReference type="InterPro" id="IPR052255">
    <property type="entry name" value="RNA_pol_II_subunit5-mediator"/>
</dbReference>
<name>A0A2I0U559_LIMLA</name>
<dbReference type="PANTHER" id="PTHR15111:SF0">
    <property type="entry name" value="UNCONVENTIONAL PREFOLDIN RPB5 INTERACTOR 1"/>
    <property type="match status" value="1"/>
</dbReference>
<dbReference type="Proteomes" id="UP000233556">
    <property type="component" value="Unassembled WGS sequence"/>
</dbReference>
<evidence type="ECO:0000313" key="2">
    <source>
        <dbReference type="EMBL" id="PKU41159.1"/>
    </source>
</evidence>